<evidence type="ECO:0000313" key="2">
    <source>
        <dbReference type="EMBL" id="TNN79065.1"/>
    </source>
</evidence>
<dbReference type="AlphaFoldDB" id="A0A4Z2IMI1"/>
<keyword evidence="3" id="KW-1185">Reference proteome</keyword>
<evidence type="ECO:0000256" key="1">
    <source>
        <dbReference type="SAM" id="MobiDB-lite"/>
    </source>
</evidence>
<protein>
    <submittedName>
        <fullName evidence="2">Uncharacterized protein</fullName>
    </submittedName>
</protein>
<accession>A0A4Z2IMI1</accession>
<proteinExistence type="predicted"/>
<dbReference type="Proteomes" id="UP000314294">
    <property type="component" value="Unassembled WGS sequence"/>
</dbReference>
<gene>
    <name evidence="2" type="ORF">EYF80_010744</name>
</gene>
<organism evidence="2 3">
    <name type="scientific">Liparis tanakae</name>
    <name type="common">Tanaka's snailfish</name>
    <dbReference type="NCBI Taxonomy" id="230148"/>
    <lineage>
        <taxon>Eukaryota</taxon>
        <taxon>Metazoa</taxon>
        <taxon>Chordata</taxon>
        <taxon>Craniata</taxon>
        <taxon>Vertebrata</taxon>
        <taxon>Euteleostomi</taxon>
        <taxon>Actinopterygii</taxon>
        <taxon>Neopterygii</taxon>
        <taxon>Teleostei</taxon>
        <taxon>Neoteleostei</taxon>
        <taxon>Acanthomorphata</taxon>
        <taxon>Eupercaria</taxon>
        <taxon>Perciformes</taxon>
        <taxon>Cottioidei</taxon>
        <taxon>Cottales</taxon>
        <taxon>Liparidae</taxon>
        <taxon>Liparis</taxon>
    </lineage>
</organism>
<feature type="region of interest" description="Disordered" evidence="1">
    <location>
        <begin position="68"/>
        <end position="98"/>
    </location>
</feature>
<dbReference type="EMBL" id="SRLO01000068">
    <property type="protein sequence ID" value="TNN79065.1"/>
    <property type="molecule type" value="Genomic_DNA"/>
</dbReference>
<evidence type="ECO:0000313" key="3">
    <source>
        <dbReference type="Proteomes" id="UP000314294"/>
    </source>
</evidence>
<sequence length="98" mass="11133">MAMRERSVRFSPTSVPPSNITTLDIPVLQQKLGNQAVCSIIYRPLENTAREKGGYFHCVWRGRAFSRLESGAGDPGRHFGRMENGNRDRHTDQGPQRY</sequence>
<name>A0A4Z2IMI1_9TELE</name>
<comment type="caution">
    <text evidence="2">The sequence shown here is derived from an EMBL/GenBank/DDBJ whole genome shotgun (WGS) entry which is preliminary data.</text>
</comment>
<feature type="compositionally biased region" description="Basic and acidic residues" evidence="1">
    <location>
        <begin position="75"/>
        <end position="92"/>
    </location>
</feature>
<reference evidence="2 3" key="1">
    <citation type="submission" date="2019-03" db="EMBL/GenBank/DDBJ databases">
        <title>First draft genome of Liparis tanakae, snailfish: a comprehensive survey of snailfish specific genes.</title>
        <authorList>
            <person name="Kim W."/>
            <person name="Song I."/>
            <person name="Jeong J.-H."/>
            <person name="Kim D."/>
            <person name="Kim S."/>
            <person name="Ryu S."/>
            <person name="Song J.Y."/>
            <person name="Lee S.K."/>
        </authorList>
    </citation>
    <scope>NUCLEOTIDE SEQUENCE [LARGE SCALE GENOMIC DNA]</scope>
    <source>
        <tissue evidence="2">Muscle</tissue>
    </source>
</reference>